<proteinExistence type="predicted"/>
<sequence length="54" mass="5795">MKFSAFSTSVLALATLAGAASAQDKIKFEYWYGLSGQLGNAVQATCDRFNESQT</sequence>
<keyword evidence="1" id="KW-0732">Signal</keyword>
<evidence type="ECO:0000313" key="2">
    <source>
        <dbReference type="EMBL" id="SNS40721.1"/>
    </source>
</evidence>
<dbReference type="EMBL" id="FZON01000014">
    <property type="protein sequence ID" value="SNS40721.1"/>
    <property type="molecule type" value="Genomic_DNA"/>
</dbReference>
<feature type="chain" id="PRO_5012760204" evidence="1">
    <location>
        <begin position="23"/>
        <end position="54"/>
    </location>
</feature>
<gene>
    <name evidence="2" type="ORF">SAMN04488078_10143</name>
</gene>
<evidence type="ECO:0000256" key="1">
    <source>
        <dbReference type="SAM" id="SignalP"/>
    </source>
</evidence>
<organism evidence="2 3">
    <name type="scientific">Antarctobacter heliothermus</name>
    <dbReference type="NCBI Taxonomy" id="74033"/>
    <lineage>
        <taxon>Bacteria</taxon>
        <taxon>Pseudomonadati</taxon>
        <taxon>Pseudomonadota</taxon>
        <taxon>Alphaproteobacteria</taxon>
        <taxon>Rhodobacterales</taxon>
        <taxon>Roseobacteraceae</taxon>
        <taxon>Antarctobacter</taxon>
    </lineage>
</organism>
<reference evidence="2 3" key="1">
    <citation type="submission" date="2017-06" db="EMBL/GenBank/DDBJ databases">
        <authorList>
            <person name="Kim H.J."/>
            <person name="Triplett B.A."/>
        </authorList>
    </citation>
    <scope>NUCLEOTIDE SEQUENCE [LARGE SCALE GENOMIC DNA]</scope>
    <source>
        <strain evidence="2 3">DSM 11445</strain>
    </source>
</reference>
<dbReference type="AlphaFoldDB" id="A0A239E8C9"/>
<dbReference type="RefSeq" id="WP_212591582.1">
    <property type="nucleotide sequence ID" value="NZ_FZON01000014.1"/>
</dbReference>
<name>A0A239E8C9_9RHOB</name>
<feature type="signal peptide" evidence="1">
    <location>
        <begin position="1"/>
        <end position="22"/>
    </location>
</feature>
<protein>
    <submittedName>
        <fullName evidence="2">sn-glycerol 3-phosphate transport system substrate-binding protein</fullName>
    </submittedName>
</protein>
<dbReference type="Proteomes" id="UP000198440">
    <property type="component" value="Unassembled WGS sequence"/>
</dbReference>
<accession>A0A239E8C9</accession>
<evidence type="ECO:0000313" key="3">
    <source>
        <dbReference type="Proteomes" id="UP000198440"/>
    </source>
</evidence>